<feature type="domain" description="DUF4424" evidence="1">
    <location>
        <begin position="45"/>
        <end position="353"/>
    </location>
</feature>
<keyword evidence="3" id="KW-1185">Reference proteome</keyword>
<evidence type="ECO:0000313" key="3">
    <source>
        <dbReference type="Proteomes" id="UP000589292"/>
    </source>
</evidence>
<gene>
    <name evidence="2" type="ORF">FG486_16750</name>
</gene>
<dbReference type="InterPro" id="IPR025538">
    <property type="entry name" value="DUF4424"/>
</dbReference>
<comment type="caution">
    <text evidence="2">The sequence shown here is derived from an EMBL/GenBank/DDBJ whole genome shotgun (WGS) entry which is preliminary data.</text>
</comment>
<reference evidence="2 3" key="1">
    <citation type="journal article" date="1994" name="Int. J. Syst. Bacteriol.">
        <title>Phylogenetic positions of novel aerobic, bacteriochlorophyll a-containing bacteria and description of Roseococcus thiosulfatophilus gen. nov., sp. nov., Erythromicrobium ramosum gen. nov., sp. nov., and Erythrobacter litoralis sp. nov.</title>
        <authorList>
            <person name="Yurkov V."/>
            <person name="Stackebrandt E."/>
            <person name="Holmes A."/>
            <person name="Fuerst J.A."/>
            <person name="Hugenholtz P."/>
            <person name="Golecki J."/>
            <person name="Gad'on N."/>
            <person name="Gorlenko V.M."/>
            <person name="Kompantseva E.I."/>
            <person name="Drews G."/>
        </authorList>
    </citation>
    <scope>NUCLEOTIDE SEQUENCE [LARGE SCALE GENOMIC DNA]</scope>
    <source>
        <strain evidence="2 3">KR-99</strain>
    </source>
</reference>
<dbReference type="AlphaFoldDB" id="A0A7V8RGE2"/>
<dbReference type="Proteomes" id="UP000589292">
    <property type="component" value="Unassembled WGS sequence"/>
</dbReference>
<protein>
    <submittedName>
        <fullName evidence="2">DUF4424 domain-containing protein</fullName>
    </submittedName>
</protein>
<dbReference type="Pfam" id="PF14415">
    <property type="entry name" value="DUF4424"/>
    <property type="match status" value="1"/>
</dbReference>
<proteinExistence type="predicted"/>
<dbReference type="EMBL" id="VDES01000003">
    <property type="protein sequence ID" value="MBA1375994.1"/>
    <property type="molecule type" value="Genomic_DNA"/>
</dbReference>
<accession>A0A7V8RGE2</accession>
<dbReference type="Gene3D" id="2.60.40.3680">
    <property type="match status" value="1"/>
</dbReference>
<evidence type="ECO:0000259" key="1">
    <source>
        <dbReference type="Pfam" id="PF14415"/>
    </source>
</evidence>
<organism evidence="2 3">
    <name type="scientific">Sphingomonas ursincola</name>
    <dbReference type="NCBI Taxonomy" id="56361"/>
    <lineage>
        <taxon>Bacteria</taxon>
        <taxon>Pseudomonadati</taxon>
        <taxon>Pseudomonadota</taxon>
        <taxon>Alphaproteobacteria</taxon>
        <taxon>Sphingomonadales</taxon>
        <taxon>Sphingomonadaceae</taxon>
        <taxon>Sphingomonas</taxon>
    </lineage>
</organism>
<sequence length="364" mass="40389">MNRALSGWANGSTVRPGWANEEEDMKRATLSAMTLAVLAPLPVAANDTQANVTMGGLIFEPNDQISMDSEDLFLSLDRVRVRYTYTNHGDKPVTLLVAFPLPDVPLEGADPEWVEAAYPDLDLIDMKTLVNGKPAGLMRIDIAKVNGQDVDKRLKELGWPVVHWKDPDFAARLNALSADDKSALVAEGLLTTEFVTEGDVRPAWTVSTSFVRTQTFPPGVPITVEHSYSPMQGGTVGSALGRDFRENGRLDPESEYVTKYCVDDAFLRGFDRKRYLPSGKENELFFPIESWIGYALTPGANWKGPIKRFRLTVDKGDPDRLVSLCMDGIRKVSPTRFEVIKTDFEPARDIDLLFVTFTPMEGGQ</sequence>
<evidence type="ECO:0000313" key="2">
    <source>
        <dbReference type="EMBL" id="MBA1375994.1"/>
    </source>
</evidence>
<name>A0A7V8RGE2_9SPHN</name>